<feature type="region of interest" description="Disordered" evidence="1">
    <location>
        <begin position="126"/>
        <end position="146"/>
    </location>
</feature>
<organism evidence="3 4">
    <name type="scientific">Aldrovandia affinis</name>
    <dbReference type="NCBI Taxonomy" id="143900"/>
    <lineage>
        <taxon>Eukaryota</taxon>
        <taxon>Metazoa</taxon>
        <taxon>Chordata</taxon>
        <taxon>Craniata</taxon>
        <taxon>Vertebrata</taxon>
        <taxon>Euteleostomi</taxon>
        <taxon>Actinopterygii</taxon>
        <taxon>Neopterygii</taxon>
        <taxon>Teleostei</taxon>
        <taxon>Notacanthiformes</taxon>
        <taxon>Halosauridae</taxon>
        <taxon>Aldrovandia</taxon>
    </lineage>
</organism>
<dbReference type="Pfam" id="PF08945">
    <property type="entry name" value="Bclx_interact"/>
    <property type="match status" value="1"/>
</dbReference>
<sequence length="214" mass="23914">MSHRSRGHNRVNGPTTLIESGEGGESQPSSGADSQPGQSETGQSETCQSGEGDTIRGGVTMSHSLLGYQSRSPVFRTLSRSSSGYFSFDYDSLPSSPLMTHNKSTQTPSPSSQAITHARRRISQVHQNSQDNDMPQAPHRPFRPRSLSMPADMRREMWVAQELRRIGDELNGLYLYRGVGGRNGRMDVERGAINVLLWINVLLRRLLHIILWRR</sequence>
<protein>
    <recommendedName>
        <fullName evidence="2">Bcl-x interacting BH3 domain-containing protein</fullName>
    </recommendedName>
</protein>
<dbReference type="AlphaFoldDB" id="A0AAD7RNG4"/>
<reference evidence="3" key="1">
    <citation type="journal article" date="2023" name="Science">
        <title>Genome structures resolve the early diversification of teleost fishes.</title>
        <authorList>
            <person name="Parey E."/>
            <person name="Louis A."/>
            <person name="Montfort J."/>
            <person name="Bouchez O."/>
            <person name="Roques C."/>
            <person name="Iampietro C."/>
            <person name="Lluch J."/>
            <person name="Castinel A."/>
            <person name="Donnadieu C."/>
            <person name="Desvignes T."/>
            <person name="Floi Bucao C."/>
            <person name="Jouanno E."/>
            <person name="Wen M."/>
            <person name="Mejri S."/>
            <person name="Dirks R."/>
            <person name="Jansen H."/>
            <person name="Henkel C."/>
            <person name="Chen W.J."/>
            <person name="Zahm M."/>
            <person name="Cabau C."/>
            <person name="Klopp C."/>
            <person name="Thompson A.W."/>
            <person name="Robinson-Rechavi M."/>
            <person name="Braasch I."/>
            <person name="Lecointre G."/>
            <person name="Bobe J."/>
            <person name="Postlethwait J.H."/>
            <person name="Berthelot C."/>
            <person name="Roest Crollius H."/>
            <person name="Guiguen Y."/>
        </authorList>
    </citation>
    <scope>NUCLEOTIDE SEQUENCE</scope>
    <source>
        <strain evidence="3">NC1722</strain>
    </source>
</reference>
<feature type="domain" description="Bcl-x interacting BH3" evidence="2">
    <location>
        <begin position="145"/>
        <end position="175"/>
    </location>
</feature>
<feature type="compositionally biased region" description="Polar residues" evidence="1">
    <location>
        <begin position="32"/>
        <end position="51"/>
    </location>
</feature>
<feature type="region of interest" description="Disordered" evidence="1">
    <location>
        <begin position="1"/>
        <end position="59"/>
    </location>
</feature>
<name>A0AAD7RNG4_9TELE</name>
<comment type="caution">
    <text evidence="3">The sequence shown here is derived from an EMBL/GenBank/DDBJ whole genome shotgun (WGS) entry which is preliminary data.</text>
</comment>
<evidence type="ECO:0000313" key="4">
    <source>
        <dbReference type="Proteomes" id="UP001221898"/>
    </source>
</evidence>
<evidence type="ECO:0000259" key="2">
    <source>
        <dbReference type="Pfam" id="PF08945"/>
    </source>
</evidence>
<accession>A0AAD7RNG4</accession>
<dbReference type="EMBL" id="JAINUG010000213">
    <property type="protein sequence ID" value="KAJ8387295.1"/>
    <property type="molecule type" value="Genomic_DNA"/>
</dbReference>
<gene>
    <name evidence="3" type="ORF">AAFF_G00157910</name>
</gene>
<evidence type="ECO:0000313" key="3">
    <source>
        <dbReference type="EMBL" id="KAJ8387295.1"/>
    </source>
</evidence>
<dbReference type="InterPro" id="IPR015040">
    <property type="entry name" value="Bcl-x_interacting_BH3_dom"/>
</dbReference>
<evidence type="ECO:0000256" key="1">
    <source>
        <dbReference type="SAM" id="MobiDB-lite"/>
    </source>
</evidence>
<keyword evidence="4" id="KW-1185">Reference proteome</keyword>
<proteinExistence type="predicted"/>
<dbReference type="Proteomes" id="UP001221898">
    <property type="component" value="Unassembled WGS sequence"/>
</dbReference>